<dbReference type="Proteomes" id="UP000030641">
    <property type="component" value="Unassembled WGS sequence"/>
</dbReference>
<dbReference type="GeneID" id="25367853"/>
<dbReference type="InParanoid" id="A0A074Y8H9"/>
<evidence type="ECO:0000313" key="1">
    <source>
        <dbReference type="EMBL" id="KEQ90522.1"/>
    </source>
</evidence>
<dbReference type="AlphaFoldDB" id="A0A074Y8H9"/>
<keyword evidence="2" id="KW-1185">Reference proteome</keyword>
<gene>
    <name evidence="1" type="ORF">AUEXF2481DRAFT_45081</name>
</gene>
<accession>A0A074Y8H9</accession>
<feature type="non-terminal residue" evidence="1">
    <location>
        <position position="1"/>
    </location>
</feature>
<proteinExistence type="predicted"/>
<dbReference type="RefSeq" id="XP_013338972.1">
    <property type="nucleotide sequence ID" value="XM_013483518.1"/>
</dbReference>
<name>A0A074Y8H9_AURSE</name>
<sequence>ISLTLVRTDLARPYAKAIYAIKEAVPLLPILDSVRGKRYRSISRVRVYARALGT</sequence>
<dbReference type="EMBL" id="KL584790">
    <property type="protein sequence ID" value="KEQ90522.1"/>
    <property type="molecule type" value="Genomic_DNA"/>
</dbReference>
<dbReference type="HOGENOM" id="CLU_3055839_0_0_1"/>
<organism evidence="1 2">
    <name type="scientific">Aureobasidium subglaciale (strain EXF-2481)</name>
    <name type="common">Aureobasidium pullulans var. subglaciale</name>
    <dbReference type="NCBI Taxonomy" id="1043005"/>
    <lineage>
        <taxon>Eukaryota</taxon>
        <taxon>Fungi</taxon>
        <taxon>Dikarya</taxon>
        <taxon>Ascomycota</taxon>
        <taxon>Pezizomycotina</taxon>
        <taxon>Dothideomycetes</taxon>
        <taxon>Dothideomycetidae</taxon>
        <taxon>Dothideales</taxon>
        <taxon>Saccotheciaceae</taxon>
        <taxon>Aureobasidium</taxon>
    </lineage>
</organism>
<reference evidence="1 2" key="1">
    <citation type="journal article" date="2014" name="BMC Genomics">
        <title>Genome sequencing of four Aureobasidium pullulans varieties: biotechnological potential, stress tolerance, and description of new species.</title>
        <authorList>
            <person name="Gostin Ar C."/>
            <person name="Ohm R.A."/>
            <person name="Kogej T."/>
            <person name="Sonjak S."/>
            <person name="Turk M."/>
            <person name="Zajc J."/>
            <person name="Zalar P."/>
            <person name="Grube M."/>
            <person name="Sun H."/>
            <person name="Han J."/>
            <person name="Sharma A."/>
            <person name="Chiniquy J."/>
            <person name="Ngan C.Y."/>
            <person name="Lipzen A."/>
            <person name="Barry K."/>
            <person name="Grigoriev I.V."/>
            <person name="Gunde-Cimerman N."/>
        </authorList>
    </citation>
    <scope>NUCLEOTIDE SEQUENCE [LARGE SCALE GENOMIC DNA]</scope>
    <source>
        <strain evidence="1 2">EXF-2481</strain>
    </source>
</reference>
<evidence type="ECO:0000313" key="2">
    <source>
        <dbReference type="Proteomes" id="UP000030641"/>
    </source>
</evidence>
<protein>
    <submittedName>
        <fullName evidence="1">Uncharacterized protein</fullName>
    </submittedName>
</protein>